<feature type="non-terminal residue" evidence="1">
    <location>
        <position position="385"/>
    </location>
</feature>
<sequence>MSSYLEDGFDPQSLKMSAIRGILVQHSVEFPSNAKKPELLQLLQETVLARAPKLRKEAKRRVKGDGRDIEQVAGTAAGPSAATIGSRTRSQTPRTERVRPPMLGAHSKGGDEAVAAAAAAKGAEEPLKKKKKKTKKPKSDKELDKALVRELAKELTKAPATEQLTPPRAGLGRAAEVKRTAGAKRKLSDAEQSADSGDEDVFTPARRQMGDAQRLRIAKQRQETHEAGEAADRNFSDENPFQSSPETARKRRRKASAEGRPATPMSALRKSQVSDVSFRVALPKSPPGREETPEQHSSPLSDDQIPPPHPESPILRGSPDPLELPDELPPPQRMAGRVGDLVARYQGQPPEQPPQPAPPRSPTVRIRAELPRLPSASEALPPPAP</sequence>
<keyword evidence="2" id="KW-1185">Reference proteome</keyword>
<proteinExistence type="predicted"/>
<evidence type="ECO:0000313" key="1">
    <source>
        <dbReference type="EMBL" id="KAJ2765465.1"/>
    </source>
</evidence>
<protein>
    <submittedName>
        <fullName evidence="1">Inner nuclear membrane protein enriched at telomere/subtelomere region</fullName>
    </submittedName>
</protein>
<comment type="caution">
    <text evidence="1">The sequence shown here is derived from an EMBL/GenBank/DDBJ whole genome shotgun (WGS) entry which is preliminary data.</text>
</comment>
<gene>
    <name evidence="1" type="primary">SRC1_1</name>
    <name evidence="1" type="ORF">IWQ57_004766</name>
</gene>
<dbReference type="EMBL" id="JANBUJ010001996">
    <property type="protein sequence ID" value="KAJ2765465.1"/>
    <property type="molecule type" value="Genomic_DNA"/>
</dbReference>
<reference evidence="1" key="1">
    <citation type="submission" date="2022-07" db="EMBL/GenBank/DDBJ databases">
        <title>Phylogenomic reconstructions and comparative analyses of Kickxellomycotina fungi.</title>
        <authorList>
            <person name="Reynolds N.K."/>
            <person name="Stajich J.E."/>
            <person name="Barry K."/>
            <person name="Grigoriev I.V."/>
            <person name="Crous P."/>
            <person name="Smith M.E."/>
        </authorList>
    </citation>
    <scope>NUCLEOTIDE SEQUENCE</scope>
    <source>
        <strain evidence="1">CBS 109366</strain>
    </source>
</reference>
<organism evidence="1 2">
    <name type="scientific">Coemansia nantahalensis</name>
    <dbReference type="NCBI Taxonomy" id="2789366"/>
    <lineage>
        <taxon>Eukaryota</taxon>
        <taxon>Fungi</taxon>
        <taxon>Fungi incertae sedis</taxon>
        <taxon>Zoopagomycota</taxon>
        <taxon>Kickxellomycotina</taxon>
        <taxon>Kickxellomycetes</taxon>
        <taxon>Kickxellales</taxon>
        <taxon>Kickxellaceae</taxon>
        <taxon>Coemansia</taxon>
    </lineage>
</organism>
<name>A0ACC1JR44_9FUNG</name>
<evidence type="ECO:0000313" key="2">
    <source>
        <dbReference type="Proteomes" id="UP001140234"/>
    </source>
</evidence>
<accession>A0ACC1JR44</accession>
<dbReference type="Proteomes" id="UP001140234">
    <property type="component" value="Unassembled WGS sequence"/>
</dbReference>